<sequence length="22" mass="2570">MISFALFVVALLAYIESRNKRK</sequence>
<name>A0ABV1DRQ6_9FIRM</name>
<dbReference type="RefSeq" id="WP_242980865.1">
    <property type="nucleotide sequence ID" value="NZ_JBBMFP010000013.1"/>
</dbReference>
<keyword evidence="2" id="KW-1185">Reference proteome</keyword>
<dbReference type="InterPro" id="IPR031616">
    <property type="entry name" value="BsrE-like"/>
</dbReference>
<evidence type="ECO:0000313" key="1">
    <source>
        <dbReference type="EMBL" id="MEQ2432297.1"/>
    </source>
</evidence>
<comment type="caution">
    <text evidence="1">The sequence shown here is derived from an EMBL/GenBank/DDBJ whole genome shotgun (WGS) entry which is preliminary data.</text>
</comment>
<dbReference type="Proteomes" id="UP001457898">
    <property type="component" value="Unassembled WGS sequence"/>
</dbReference>
<proteinExistence type="predicted"/>
<dbReference type="Pfam" id="PF16935">
    <property type="entry name" value="Hol_Tox"/>
    <property type="match status" value="1"/>
</dbReference>
<accession>A0ABV1DRQ6</accession>
<reference evidence="1 2" key="1">
    <citation type="submission" date="2024-03" db="EMBL/GenBank/DDBJ databases">
        <title>Human intestinal bacterial collection.</title>
        <authorList>
            <person name="Pauvert C."/>
            <person name="Hitch T.C.A."/>
            <person name="Clavel T."/>
        </authorList>
    </citation>
    <scope>NUCLEOTIDE SEQUENCE [LARGE SCALE GENOMIC DNA]</scope>
    <source>
        <strain evidence="1 2">CLA-SR-H028</strain>
    </source>
</reference>
<organism evidence="1 2">
    <name type="scientific">Blautia caccae</name>
    <dbReference type="NCBI Taxonomy" id="3133175"/>
    <lineage>
        <taxon>Bacteria</taxon>
        <taxon>Bacillati</taxon>
        <taxon>Bacillota</taxon>
        <taxon>Clostridia</taxon>
        <taxon>Lachnospirales</taxon>
        <taxon>Lachnospiraceae</taxon>
        <taxon>Blautia</taxon>
    </lineage>
</organism>
<dbReference type="EMBL" id="JBBMFP010000013">
    <property type="protein sequence ID" value="MEQ2432297.1"/>
    <property type="molecule type" value="Genomic_DNA"/>
</dbReference>
<evidence type="ECO:0000313" key="2">
    <source>
        <dbReference type="Proteomes" id="UP001457898"/>
    </source>
</evidence>
<gene>
    <name evidence="1" type="ORF">WMO65_14910</name>
</gene>
<protein>
    <submittedName>
        <fullName evidence="1">Holin-like toxin</fullName>
    </submittedName>
</protein>